<evidence type="ECO:0000256" key="5">
    <source>
        <dbReference type="SAM" id="Phobius"/>
    </source>
</evidence>
<organism evidence="7 8">
    <name type="scientific">Haemonchus contortus</name>
    <name type="common">Barber pole worm</name>
    <dbReference type="NCBI Taxonomy" id="6289"/>
    <lineage>
        <taxon>Eukaryota</taxon>
        <taxon>Metazoa</taxon>
        <taxon>Ecdysozoa</taxon>
        <taxon>Nematoda</taxon>
        <taxon>Chromadorea</taxon>
        <taxon>Rhabditida</taxon>
        <taxon>Rhabditina</taxon>
        <taxon>Rhabditomorpha</taxon>
        <taxon>Strongyloidea</taxon>
        <taxon>Trichostrongylidae</taxon>
        <taxon>Haemonchus</taxon>
    </lineage>
</organism>
<dbReference type="InterPro" id="IPR050307">
    <property type="entry name" value="Sterol_Desaturase_Related"/>
</dbReference>
<feature type="transmembrane region" description="Helical" evidence="5">
    <location>
        <begin position="69"/>
        <end position="89"/>
    </location>
</feature>
<name>A0A7I4YNG4_HAECO</name>
<accession>A0A7I4YNG4</accession>
<dbReference type="PANTHER" id="PTHR11863">
    <property type="entry name" value="STEROL DESATURASE"/>
    <property type="match status" value="1"/>
</dbReference>
<keyword evidence="7" id="KW-1185">Reference proteome</keyword>
<evidence type="ECO:0000313" key="8">
    <source>
        <dbReference type="WBParaSite" id="HCON_00114040-00001"/>
    </source>
</evidence>
<dbReference type="GO" id="GO:0005506">
    <property type="term" value="F:iron ion binding"/>
    <property type="evidence" value="ECO:0007669"/>
    <property type="project" value="InterPro"/>
</dbReference>
<sequence>MERGYSWIYDVFNGNEFLINVVAGLVVVNIFFYLFNSIFVLIDTFDSPWSRRFKIQQDKTPSFSKYVEAVRLVLFNQIVTGTIVTSIFHHPMKLAGVSFDKKLPDTTTVLAQLVFCTFIEEIGFYYSHRLFHHPKIYKHVHKIHHEWTAPVSITSIYCHPIEHAFSNLMPVLLGPTLCGSHITTLWIWACIAVISTTFSHSGYHFPMSPSPEAHDYHHRVFNECFGVLGILDYIHGTAKNFRRSIHFKRHTTYFSLKPIKEIIPDSDITSGNIDKKE</sequence>
<dbReference type="AlphaFoldDB" id="A0A7I4YNG4"/>
<dbReference type="InterPro" id="IPR006694">
    <property type="entry name" value="Fatty_acid_hydroxylase"/>
</dbReference>
<proteinExistence type="predicted"/>
<dbReference type="Proteomes" id="UP000025227">
    <property type="component" value="Unplaced"/>
</dbReference>
<keyword evidence="4 5" id="KW-0472">Membrane</keyword>
<feature type="transmembrane region" description="Helical" evidence="5">
    <location>
        <begin position="109"/>
        <end position="126"/>
    </location>
</feature>
<evidence type="ECO:0000256" key="2">
    <source>
        <dbReference type="ARBA" id="ARBA00022692"/>
    </source>
</evidence>
<dbReference type="OrthoDB" id="408954at2759"/>
<dbReference type="OMA" id="WCAFTGN"/>
<dbReference type="GO" id="GO:0008610">
    <property type="term" value="P:lipid biosynthetic process"/>
    <property type="evidence" value="ECO:0007669"/>
    <property type="project" value="InterPro"/>
</dbReference>
<keyword evidence="3 5" id="KW-1133">Transmembrane helix</keyword>
<comment type="subcellular location">
    <subcellularLocation>
        <location evidence="1">Membrane</location>
    </subcellularLocation>
</comment>
<evidence type="ECO:0000256" key="1">
    <source>
        <dbReference type="ARBA" id="ARBA00004370"/>
    </source>
</evidence>
<feature type="transmembrane region" description="Helical" evidence="5">
    <location>
        <begin position="17"/>
        <end position="42"/>
    </location>
</feature>
<dbReference type="GO" id="GO:0016491">
    <property type="term" value="F:oxidoreductase activity"/>
    <property type="evidence" value="ECO:0007669"/>
    <property type="project" value="InterPro"/>
</dbReference>
<evidence type="ECO:0000313" key="7">
    <source>
        <dbReference type="Proteomes" id="UP000025227"/>
    </source>
</evidence>
<evidence type="ECO:0000259" key="6">
    <source>
        <dbReference type="Pfam" id="PF04116"/>
    </source>
</evidence>
<feature type="domain" description="Fatty acid hydroxylase" evidence="6">
    <location>
        <begin position="114"/>
        <end position="237"/>
    </location>
</feature>
<keyword evidence="2 5" id="KW-0812">Transmembrane</keyword>
<evidence type="ECO:0000256" key="4">
    <source>
        <dbReference type="ARBA" id="ARBA00023136"/>
    </source>
</evidence>
<evidence type="ECO:0000256" key="3">
    <source>
        <dbReference type="ARBA" id="ARBA00022989"/>
    </source>
</evidence>
<protein>
    <submittedName>
        <fullName evidence="8">Fatty acid hydroxylase domain-containing protein</fullName>
    </submittedName>
</protein>
<dbReference type="WBParaSite" id="HCON_00114040-00001">
    <property type="protein sequence ID" value="HCON_00114040-00001"/>
    <property type="gene ID" value="HCON_00114040"/>
</dbReference>
<reference evidence="8" key="1">
    <citation type="submission" date="2020-12" db="UniProtKB">
        <authorList>
            <consortium name="WormBaseParasite"/>
        </authorList>
    </citation>
    <scope>IDENTIFICATION</scope>
    <source>
        <strain evidence="8">MHco3</strain>
    </source>
</reference>
<dbReference type="GO" id="GO:0016020">
    <property type="term" value="C:membrane"/>
    <property type="evidence" value="ECO:0007669"/>
    <property type="project" value="UniProtKB-SubCell"/>
</dbReference>
<dbReference type="Pfam" id="PF04116">
    <property type="entry name" value="FA_hydroxylase"/>
    <property type="match status" value="1"/>
</dbReference>